<dbReference type="GeneID" id="14870362"/>
<dbReference type="SUPFAM" id="SSF48403">
    <property type="entry name" value="Ankyrin repeat"/>
    <property type="match status" value="1"/>
</dbReference>
<dbReference type="Proteomes" id="UP000007797">
    <property type="component" value="Unassembled WGS sequence"/>
</dbReference>
<dbReference type="Gene3D" id="1.25.40.20">
    <property type="entry name" value="Ankyrin repeat-containing domain"/>
    <property type="match status" value="2"/>
</dbReference>
<gene>
    <name evidence="1" type="ORF">DFA_03709</name>
</gene>
<dbReference type="RefSeq" id="XP_004357045.1">
    <property type="nucleotide sequence ID" value="XM_004356990.1"/>
</dbReference>
<keyword evidence="2" id="KW-1185">Reference proteome</keyword>
<evidence type="ECO:0008006" key="3">
    <source>
        <dbReference type="Google" id="ProtNLM"/>
    </source>
</evidence>
<dbReference type="InterPro" id="IPR036770">
    <property type="entry name" value="Ankyrin_rpt-contain_sf"/>
</dbReference>
<protein>
    <recommendedName>
        <fullName evidence="3">Ankyrin repeat-containing protein</fullName>
    </recommendedName>
</protein>
<dbReference type="PANTHER" id="PTHR46586">
    <property type="entry name" value="ANKYRIN REPEAT-CONTAINING PROTEIN"/>
    <property type="match status" value="1"/>
</dbReference>
<reference evidence="2" key="1">
    <citation type="journal article" date="2011" name="Genome Res.">
        <title>Phylogeny-wide analysis of social amoeba genomes highlights ancient origins for complex intercellular communication.</title>
        <authorList>
            <person name="Heidel A.J."/>
            <person name="Lawal H.M."/>
            <person name="Felder M."/>
            <person name="Schilde C."/>
            <person name="Helps N.R."/>
            <person name="Tunggal B."/>
            <person name="Rivero F."/>
            <person name="John U."/>
            <person name="Schleicher M."/>
            <person name="Eichinger L."/>
            <person name="Platzer M."/>
            <person name="Noegel A.A."/>
            <person name="Schaap P."/>
            <person name="Gloeckner G."/>
        </authorList>
    </citation>
    <scope>NUCLEOTIDE SEQUENCE [LARGE SCALE GENOMIC DNA]</scope>
    <source>
        <strain evidence="2">SH3</strain>
    </source>
</reference>
<dbReference type="SUPFAM" id="SSF140860">
    <property type="entry name" value="Pseudo ankyrin repeat-like"/>
    <property type="match status" value="1"/>
</dbReference>
<dbReference type="InterPro" id="IPR052050">
    <property type="entry name" value="SecEffector_AnkRepeat"/>
</dbReference>
<evidence type="ECO:0000313" key="2">
    <source>
        <dbReference type="Proteomes" id="UP000007797"/>
    </source>
</evidence>
<name>F4Q1S2_CACFS</name>
<dbReference type="PANTHER" id="PTHR46586:SF3">
    <property type="entry name" value="ANKYRIN REPEAT-CONTAINING PROTEIN"/>
    <property type="match status" value="1"/>
</dbReference>
<dbReference type="EMBL" id="GL883018">
    <property type="protein sequence ID" value="EGG18222.1"/>
    <property type="molecule type" value="Genomic_DNA"/>
</dbReference>
<evidence type="ECO:0000313" key="1">
    <source>
        <dbReference type="EMBL" id="EGG18222.1"/>
    </source>
</evidence>
<accession>F4Q1S2</accession>
<sequence>MNINSLSIDSFRKVFNNDYLWKFRIGKLIRLINIQVNNQSFRIDQLLNDEFLCDRGMFGLLKHLVVDQSDEQKKRLLEVYGCNACHFTTRAIYSFLKNNTRYQIYLAIYQRYSHLFALAIKNGLNYRAESLSDIACLSGQLDIVRHLVEQCKSPLSKEISLTYAIQSKNIALIDYVLDRHGETFGLCQDDYQRIIHQSVRTLSMPVYQLISSRAPPGAPSIKVFEEESVLVNKAELSFIKMLFNQQRITLQSNAVYQFALIRGDMQIFNYVLEKNQQPPTYENWLDHACQSLDYDFIDMLVTRVIPRDCPVPLFSFTAVNILAKAGRADILQLLIDSYQSTTRHSNLFKLTLKLIKTIISQGHIEVLKLLLYPTSGILNDASSVTTALLESLKYNHLDIFSLIVEMIEKGKGRGGGGKRMTQRECIVRLGRIPISTILQVLDPNTNNKMGIVKGLGIDLNNNILQDLVSQKFSSKFILKYYYHFKNQNQNQNQNNNIVQPKILSIILNNYEDEELDTLLDCFYQPSFELTKLYLDKLIGQGKIGAIKKLISLDNSSQLTTTVVGAQHYQRGLGNASIQGNYQLIKWLVTDPQCHLSSKWSTDHDTILNILMGAAEGGQVNIIALLLKNCRVDQPFNYIQIFEKAIMSNQTIVAKYFLQNGLITRSQLLSIPQFDLRLQLYMNWELIDFIKHL</sequence>
<dbReference type="AlphaFoldDB" id="F4Q1S2"/>
<dbReference type="KEGG" id="dfa:DFA_03709"/>
<proteinExistence type="predicted"/>
<organism evidence="1 2">
    <name type="scientific">Cavenderia fasciculata</name>
    <name type="common">Slime mold</name>
    <name type="synonym">Dictyostelium fasciculatum</name>
    <dbReference type="NCBI Taxonomy" id="261658"/>
    <lineage>
        <taxon>Eukaryota</taxon>
        <taxon>Amoebozoa</taxon>
        <taxon>Evosea</taxon>
        <taxon>Eumycetozoa</taxon>
        <taxon>Dictyostelia</taxon>
        <taxon>Acytosteliales</taxon>
        <taxon>Cavenderiaceae</taxon>
        <taxon>Cavenderia</taxon>
    </lineage>
</organism>